<feature type="compositionally biased region" description="Low complexity" evidence="23">
    <location>
        <begin position="794"/>
        <end position="820"/>
    </location>
</feature>
<feature type="compositionally biased region" description="Polar residues" evidence="23">
    <location>
        <begin position="480"/>
        <end position="491"/>
    </location>
</feature>
<dbReference type="InterPro" id="IPR019954">
    <property type="entry name" value="Ubiquitin_CS"/>
</dbReference>
<feature type="region of interest" description="Disordered" evidence="23">
    <location>
        <begin position="480"/>
        <end position="579"/>
    </location>
</feature>
<evidence type="ECO:0000313" key="26">
    <source>
        <dbReference type="Proteomes" id="UP000747542"/>
    </source>
</evidence>
<feature type="domain" description="Ubiquitin-like" evidence="24">
    <location>
        <begin position="2"/>
        <end position="60"/>
    </location>
</feature>
<keyword evidence="18" id="KW-0539">Nucleus</keyword>
<feature type="region of interest" description="Disordered" evidence="23">
    <location>
        <begin position="745"/>
        <end position="778"/>
    </location>
</feature>
<organism evidence="25 26">
    <name type="scientific">Homarus americanus</name>
    <name type="common">American lobster</name>
    <dbReference type="NCBI Taxonomy" id="6706"/>
    <lineage>
        <taxon>Eukaryota</taxon>
        <taxon>Metazoa</taxon>
        <taxon>Ecdysozoa</taxon>
        <taxon>Arthropoda</taxon>
        <taxon>Crustacea</taxon>
        <taxon>Multicrustacea</taxon>
        <taxon>Malacostraca</taxon>
        <taxon>Eumalacostraca</taxon>
        <taxon>Eucarida</taxon>
        <taxon>Decapoda</taxon>
        <taxon>Pleocyemata</taxon>
        <taxon>Astacidea</taxon>
        <taxon>Nephropoidea</taxon>
        <taxon>Nephropidae</taxon>
        <taxon>Homarus</taxon>
    </lineage>
</organism>
<evidence type="ECO:0000256" key="7">
    <source>
        <dbReference type="ARBA" id="ARBA00022490"/>
    </source>
</evidence>
<feature type="compositionally biased region" description="Polar residues" evidence="23">
    <location>
        <begin position="690"/>
        <end position="701"/>
    </location>
</feature>
<dbReference type="PROSITE" id="PS00299">
    <property type="entry name" value="UBIQUITIN_1"/>
    <property type="match status" value="1"/>
</dbReference>
<feature type="region of interest" description="Disordered" evidence="23">
    <location>
        <begin position="651"/>
        <end position="726"/>
    </location>
</feature>
<dbReference type="GO" id="GO:0005576">
    <property type="term" value="C:extracellular region"/>
    <property type="evidence" value="ECO:0007669"/>
    <property type="project" value="UniProtKB-SubCell"/>
</dbReference>
<evidence type="ECO:0000256" key="21">
    <source>
        <dbReference type="ARBA" id="ARBA00046003"/>
    </source>
</evidence>
<keyword evidence="9" id="KW-0597">Phosphoprotein</keyword>
<reference evidence="25" key="1">
    <citation type="journal article" date="2021" name="Sci. Adv.">
        <title>The American lobster genome reveals insights on longevity, neural, and immune adaptations.</title>
        <authorList>
            <person name="Polinski J.M."/>
            <person name="Zimin A.V."/>
            <person name="Clark K.F."/>
            <person name="Kohn A.B."/>
            <person name="Sadowski N."/>
            <person name="Timp W."/>
            <person name="Ptitsyn A."/>
            <person name="Khanna P."/>
            <person name="Romanova D.Y."/>
            <person name="Williams P."/>
            <person name="Greenwood S.J."/>
            <person name="Moroz L.L."/>
            <person name="Walt D.R."/>
            <person name="Bodnar A.G."/>
        </authorList>
    </citation>
    <scope>NUCLEOTIDE SEQUENCE</scope>
    <source>
        <strain evidence="25">GMGI-L3</strain>
    </source>
</reference>
<keyword evidence="13" id="KW-0156">Chromatin regulator</keyword>
<proteinExistence type="predicted"/>
<evidence type="ECO:0000313" key="25">
    <source>
        <dbReference type="EMBL" id="KAG7161488.1"/>
    </source>
</evidence>
<evidence type="ECO:0000256" key="8">
    <source>
        <dbReference type="ARBA" id="ARBA00022525"/>
    </source>
</evidence>
<keyword evidence="16" id="KW-0007">Acetylation</keyword>
<dbReference type="Pfam" id="PF00240">
    <property type="entry name" value="ubiquitin"/>
    <property type="match status" value="1"/>
</dbReference>
<comment type="subcellular location">
    <subcellularLocation>
        <location evidence="3">Cytoplasm</location>
        <location evidence="3">Cytosol</location>
    </subcellularLocation>
    <subcellularLocation>
        <location evidence="2">Nucleus</location>
    </subcellularLocation>
    <subcellularLocation>
        <location evidence="4">Secreted</location>
        <location evidence="4">Extracellular exosome</location>
    </subcellularLocation>
</comment>
<keyword evidence="12" id="KW-0221">Differentiation</keyword>
<evidence type="ECO:0000256" key="18">
    <source>
        <dbReference type="ARBA" id="ARBA00023242"/>
    </source>
</evidence>
<keyword evidence="7" id="KW-0963">Cytoplasm</keyword>
<accession>A0A8J5JV06</accession>
<evidence type="ECO:0000256" key="2">
    <source>
        <dbReference type="ARBA" id="ARBA00004123"/>
    </source>
</evidence>
<feature type="region of interest" description="Disordered" evidence="23">
    <location>
        <begin position="794"/>
        <end position="825"/>
    </location>
</feature>
<keyword evidence="11" id="KW-0677">Repeat</keyword>
<dbReference type="InterPro" id="IPR029071">
    <property type="entry name" value="Ubiquitin-like_domsf"/>
</dbReference>
<feature type="compositionally biased region" description="Low complexity" evidence="23">
    <location>
        <begin position="553"/>
        <end position="579"/>
    </location>
</feature>
<dbReference type="GO" id="GO:0006325">
    <property type="term" value="P:chromatin organization"/>
    <property type="evidence" value="ECO:0007669"/>
    <property type="project" value="UniProtKB-KW"/>
</dbReference>
<dbReference type="Pfam" id="PF12057">
    <property type="entry name" value="BAG6"/>
    <property type="match status" value="1"/>
</dbReference>
<dbReference type="PANTHER" id="PTHR15204">
    <property type="entry name" value="LARGE PROLINE-RICH PROTEIN BAG6"/>
    <property type="match status" value="1"/>
</dbReference>
<keyword evidence="10" id="KW-0053">Apoptosis</keyword>
<feature type="compositionally biased region" description="Low complexity" evidence="23">
    <location>
        <begin position="657"/>
        <end position="689"/>
    </location>
</feature>
<comment type="subunit">
    <text evidence="22">Component of the BAG6/BAT3 complex, also named BAT3 complex, at least composed of BAG6, UBL4A and GET4/TRC35. Interacts with GET4; the interaction is direct and localizes BAG6 in the cytosol. Interacts with UBL4A; the interaction is direct and required for UBL4A protein stability. Interacts with AIFM1. Interacts with HSPA2. Interacts with CTCFL. Interacts with p300/EP300. Interacts (via ubiquitin-like domain) with RNF126; required for BAG6-dependent ubiquitination of proteins mislocalized to the cytosol. Interacts (via ubiquitin-like domain) with SGTA; SGTA competes with RNF126 by binding the same region of BAG6, thereby promoting deubiquitination of BAG6-target proteins and rescuing them from degradation. Interacts with ricin A chain. Interacts with VCP and AMFR; both form the VCP/p97-AMFR/gp78 complex. Interacts with SYVN1. Interacts with USP13; the interaction is direct and may mediate UBL4A deubiquitination. Interacts with ZFAND2B. Interacts with KPNA2. Interacts with UBQLN4.</text>
</comment>
<name>A0A8J5JV06_HOMAM</name>
<evidence type="ECO:0000256" key="23">
    <source>
        <dbReference type="SAM" id="MobiDB-lite"/>
    </source>
</evidence>
<keyword evidence="17" id="KW-0143">Chaperone</keyword>
<feature type="compositionally biased region" description="Low complexity" evidence="23">
    <location>
        <begin position="498"/>
        <end position="516"/>
    </location>
</feature>
<dbReference type="PANTHER" id="PTHR15204:SF0">
    <property type="entry name" value="LARGE PROLINE-RICH PROTEIN BAG6"/>
    <property type="match status" value="1"/>
</dbReference>
<evidence type="ECO:0000256" key="1">
    <source>
        <dbReference type="ARBA" id="ARBA00002067"/>
    </source>
</evidence>
<evidence type="ECO:0000256" key="6">
    <source>
        <dbReference type="ARBA" id="ARBA00022448"/>
    </source>
</evidence>
<feature type="compositionally biased region" description="Polar residues" evidence="23">
    <location>
        <begin position="758"/>
        <end position="778"/>
    </location>
</feature>
<comment type="caution">
    <text evidence="25">The sequence shown here is derived from an EMBL/GenBank/DDBJ whole genome shotgun (WGS) entry which is preliminary data.</text>
</comment>
<dbReference type="InterPro" id="IPR021925">
    <property type="entry name" value="BAG6"/>
</dbReference>
<dbReference type="EMBL" id="JAHLQT010029207">
    <property type="protein sequence ID" value="KAG7161488.1"/>
    <property type="molecule type" value="Genomic_DNA"/>
</dbReference>
<gene>
    <name evidence="25" type="primary">Bag6-L</name>
    <name evidence="25" type="ORF">Hamer_G019679</name>
</gene>
<dbReference type="GO" id="GO:0036503">
    <property type="term" value="P:ERAD pathway"/>
    <property type="evidence" value="ECO:0007669"/>
    <property type="project" value="TreeGrafter"/>
</dbReference>
<evidence type="ECO:0000256" key="10">
    <source>
        <dbReference type="ARBA" id="ARBA00022703"/>
    </source>
</evidence>
<feature type="compositionally biased region" description="Basic and acidic residues" evidence="23">
    <location>
        <begin position="1078"/>
        <end position="1089"/>
    </location>
</feature>
<dbReference type="GO" id="GO:0005634">
    <property type="term" value="C:nucleus"/>
    <property type="evidence" value="ECO:0007669"/>
    <property type="project" value="UniProtKB-SubCell"/>
</dbReference>
<evidence type="ECO:0000256" key="13">
    <source>
        <dbReference type="ARBA" id="ARBA00022853"/>
    </source>
</evidence>
<dbReference type="GO" id="GO:0051787">
    <property type="term" value="F:misfolded protein binding"/>
    <property type="evidence" value="ECO:0007669"/>
    <property type="project" value="TreeGrafter"/>
</dbReference>
<evidence type="ECO:0000256" key="16">
    <source>
        <dbReference type="ARBA" id="ARBA00022990"/>
    </source>
</evidence>
<evidence type="ECO:0000256" key="4">
    <source>
        <dbReference type="ARBA" id="ARBA00004550"/>
    </source>
</evidence>
<feature type="compositionally biased region" description="Low complexity" evidence="23">
    <location>
        <begin position="523"/>
        <end position="535"/>
    </location>
</feature>
<feature type="region of interest" description="Disordered" evidence="23">
    <location>
        <begin position="1288"/>
        <end position="1311"/>
    </location>
</feature>
<feature type="compositionally biased region" description="Basic residues" evidence="23">
    <location>
        <begin position="745"/>
        <end position="754"/>
    </location>
</feature>
<dbReference type="GO" id="GO:0006915">
    <property type="term" value="P:apoptotic process"/>
    <property type="evidence" value="ECO:0007669"/>
    <property type="project" value="UniProtKB-KW"/>
</dbReference>
<dbReference type="Gene3D" id="3.10.20.90">
    <property type="entry name" value="Phosphatidylinositol 3-kinase Catalytic Subunit, Chain A, domain 1"/>
    <property type="match status" value="1"/>
</dbReference>
<keyword evidence="15" id="KW-0744">Spermatogenesis</keyword>
<feature type="compositionally biased region" description="Polar residues" evidence="23">
    <location>
        <begin position="285"/>
        <end position="298"/>
    </location>
</feature>
<keyword evidence="14" id="KW-0391">Immunity</keyword>
<evidence type="ECO:0000256" key="9">
    <source>
        <dbReference type="ARBA" id="ARBA00022553"/>
    </source>
</evidence>
<dbReference type="Proteomes" id="UP000747542">
    <property type="component" value="Unassembled WGS sequence"/>
</dbReference>
<dbReference type="GO" id="GO:0071818">
    <property type="term" value="C:BAT3 complex"/>
    <property type="evidence" value="ECO:0007669"/>
    <property type="project" value="TreeGrafter"/>
</dbReference>
<evidence type="ECO:0000256" key="5">
    <source>
        <dbReference type="ARBA" id="ARBA00021614"/>
    </source>
</evidence>
<comment type="function">
    <text evidence="21">Involved in DNA damage-induced apoptosis: following DNA damage, accumulates in the nucleus and forms a complex with p300/EP300, enhancing p300/EP300-mediated p53/TP53 acetylation leading to increase p53/TP53 transcriptional activity. When nuclear, may also act as a component of some chromatin regulator complex that regulates histone 3 'Lys-4' dimethylation (H3K4me2).</text>
</comment>
<feature type="region of interest" description="Disordered" evidence="23">
    <location>
        <begin position="1074"/>
        <end position="1111"/>
    </location>
</feature>
<evidence type="ECO:0000256" key="22">
    <source>
        <dbReference type="ARBA" id="ARBA00046936"/>
    </source>
</evidence>
<comment type="function">
    <text evidence="1">Released extracellularly via exosomes, it is a ligand of the natural killer/NK cells receptor NCR3 and stimulates NK cells cytotoxicity. It may thereby trigger NK cells cytotoxicity against neighboring tumor cells and immature myeloid dendritic cells (DC).</text>
</comment>
<keyword evidence="6" id="KW-0813">Transport</keyword>
<dbReference type="CDD" id="cd01809">
    <property type="entry name" value="Ubl_BAG6"/>
    <property type="match status" value="1"/>
</dbReference>
<feature type="compositionally biased region" description="Low complexity" evidence="23">
    <location>
        <begin position="110"/>
        <end position="121"/>
    </location>
</feature>
<feature type="compositionally biased region" description="Low complexity" evidence="23">
    <location>
        <begin position="217"/>
        <end position="272"/>
    </location>
</feature>
<evidence type="ECO:0000256" key="17">
    <source>
        <dbReference type="ARBA" id="ARBA00023186"/>
    </source>
</evidence>
<evidence type="ECO:0000259" key="24">
    <source>
        <dbReference type="PROSITE" id="PS50053"/>
    </source>
</evidence>
<feature type="region of interest" description="Disordered" evidence="23">
    <location>
        <begin position="844"/>
        <end position="865"/>
    </location>
</feature>
<feature type="region of interest" description="Disordered" evidence="23">
    <location>
        <begin position="217"/>
        <end position="370"/>
    </location>
</feature>
<evidence type="ECO:0000256" key="3">
    <source>
        <dbReference type="ARBA" id="ARBA00004514"/>
    </source>
</evidence>
<protein>
    <recommendedName>
        <fullName evidence="5">Large proline-rich protein BAG6</fullName>
    </recommendedName>
    <alternativeName>
        <fullName evidence="20">BCL2-associated athanogene 6</fullName>
    </alternativeName>
    <alternativeName>
        <fullName evidence="19">HLA-B-associated transcript 3</fullName>
    </alternativeName>
</protein>
<dbReference type="GO" id="GO:0007283">
    <property type="term" value="P:spermatogenesis"/>
    <property type="evidence" value="ECO:0007669"/>
    <property type="project" value="UniProtKB-KW"/>
</dbReference>
<dbReference type="GO" id="GO:0002376">
    <property type="term" value="P:immune system process"/>
    <property type="evidence" value="ECO:0007669"/>
    <property type="project" value="UniProtKB-KW"/>
</dbReference>
<keyword evidence="8" id="KW-0964">Secreted</keyword>
<evidence type="ECO:0000256" key="20">
    <source>
        <dbReference type="ARBA" id="ARBA00030033"/>
    </source>
</evidence>
<dbReference type="PROSITE" id="PS50053">
    <property type="entry name" value="UBIQUITIN_2"/>
    <property type="match status" value="1"/>
</dbReference>
<sequence length="1311" mass="139210">MIDVTVKTLDSQNHQYSVPDEITVKQFKERIASSVNIPADKQRLIYCGRVLQDDKKLSDYIPPTQGPSSSGVRLHQARTMLDRASAVLDQLDQRLHLGEETIRSAESTPDSDQAASVSQAAEPAREMGAMETETSGENRPSDAPSDEGVAAASSTTSPPIEEMEALYSEMDALNNMDPATLIPAAPPAPMMGAVNGSLAGGLAQAASAAVASALSSLARGGPSAGNTGSPTATTRPPTVSTATSSSTTTNPTSDSTTSASTTTSATNSSTSSISGGPLRIFPQGSVRTLTVRITNPRSSPGEGNRQSSSTTSAPSTSTSDNTSRSNVANTAEADGERSGSDDSDRSSSSGAAASTSNAQDGAGSSDGGLGSVRLEHPRCAVMVEVLDQYNQIQRRLEPYMVRYHQAMANDPAYTDGETASLQQEQWLLWRVSEVLHFVSHAMHAISDIMVDLRRSPPRQLRARPIIIQQPALVQAQINVTTSSDPSRTTVNVRGGSRPSTTSSPSSTTTSTPSTTSANIAPVSTSSTSTTSSSSTRFFTIPGPGGSSITLPVSTAPSTTSSTSSTSSSTASASNTSQPTAAQARSLASLLNLGSMQGFPMDGGDLVLMEVGPHGITIDSVSAEGGGSGGSAPPPELIQNIVSSITNQLGVRLGGPLTSSTSSPSSTADTSSSSSTTTSSSSGSGVQSTGHGRNSQAAGNSGTNTTNVTQTRVTHRPHVHVTPLNLPGMGMNQFDPFLPCQSHHIRPATRRRHRAQPGEISSESAQARPQVGVSPTASSGNPLALFANLMAEAFSGRQRSGAQQQEEQQPEQPQQSQQQAADGSEPQISDQMFAQLVQGVMSQVSGSLNSESGNSNSQQSGSSLHEFLQPFDGGMFSEGEEDSLFYQLFNTVALSLSIGDLVQLFFGRATTVNQLRAPLQRFVRERALQGSQPTEENLDRAIDNVIRDLHPHLVLTAGDAHVHEGIDYVNTVHNFIRHRLHDIFNLVLNHTDAETFGPSLVSLVRRALGEFIALSLHCFTDGAQGLERVLQERVRSIMAGVSPEIQSWSVNTSIMQLRSMMSRMTITDDHIRRYVVSPDEGRRMEEERNRRQNANGSVTTQPAPPPAAAPEQTPAADNVINVAPSNGPIVEPMEVEEVGCMEEVTTTAIESELEIAVEGATGKTDREKEEDSLTEEPPIIINGGTQPWHSAVPQDWLPVITRDVERQRRGVPDTSLSDAYLCGMPLKRRKLASQHKPHGSVHQVVQDTLRHSMRGAGVNRVVMDSVAGEAATQLGESFAGHMRTSLRERLNHNKDFLPEKFPKSEEHIRKEK</sequence>
<feature type="region of interest" description="Disordered" evidence="23">
    <location>
        <begin position="1160"/>
        <end position="1186"/>
    </location>
</feature>
<evidence type="ECO:0000256" key="12">
    <source>
        <dbReference type="ARBA" id="ARBA00022782"/>
    </source>
</evidence>
<feature type="compositionally biased region" description="Low complexity" evidence="23">
    <location>
        <begin position="702"/>
        <end position="711"/>
    </location>
</feature>
<feature type="compositionally biased region" description="Low complexity" evidence="23">
    <location>
        <begin position="307"/>
        <end position="326"/>
    </location>
</feature>
<evidence type="ECO:0000256" key="14">
    <source>
        <dbReference type="ARBA" id="ARBA00022859"/>
    </source>
</evidence>
<evidence type="ECO:0000256" key="11">
    <source>
        <dbReference type="ARBA" id="ARBA00022737"/>
    </source>
</evidence>
<dbReference type="SMART" id="SM00213">
    <property type="entry name" value="UBQ"/>
    <property type="match status" value="1"/>
</dbReference>
<feature type="compositionally biased region" description="Basic and acidic residues" evidence="23">
    <location>
        <begin position="334"/>
        <end position="345"/>
    </location>
</feature>
<feature type="compositionally biased region" description="Low complexity" evidence="23">
    <location>
        <begin position="844"/>
        <end position="863"/>
    </location>
</feature>
<dbReference type="InterPro" id="IPR000626">
    <property type="entry name" value="Ubiquitin-like_dom"/>
</dbReference>
<evidence type="ECO:0000256" key="19">
    <source>
        <dbReference type="ARBA" id="ARBA00029739"/>
    </source>
</evidence>
<dbReference type="GO" id="GO:0030154">
    <property type="term" value="P:cell differentiation"/>
    <property type="evidence" value="ECO:0007669"/>
    <property type="project" value="UniProtKB-KW"/>
</dbReference>
<feature type="region of interest" description="Disordered" evidence="23">
    <location>
        <begin position="102"/>
        <end position="159"/>
    </location>
</feature>
<dbReference type="GO" id="GO:0031593">
    <property type="term" value="F:polyubiquitin modification-dependent protein binding"/>
    <property type="evidence" value="ECO:0007669"/>
    <property type="project" value="TreeGrafter"/>
</dbReference>
<keyword evidence="26" id="KW-1185">Reference proteome</keyword>
<dbReference type="SUPFAM" id="SSF54236">
    <property type="entry name" value="Ubiquitin-like"/>
    <property type="match status" value="1"/>
</dbReference>
<evidence type="ECO:0000256" key="15">
    <source>
        <dbReference type="ARBA" id="ARBA00022871"/>
    </source>
</evidence>